<proteinExistence type="predicted"/>
<gene>
    <name evidence="7" type="ORF">SCA03_02830</name>
</gene>
<evidence type="ECO:0000313" key="8">
    <source>
        <dbReference type="Proteomes" id="UP000319210"/>
    </source>
</evidence>
<dbReference type="Gene3D" id="1.10.357.10">
    <property type="entry name" value="Tetracycline Repressor, domain 2"/>
    <property type="match status" value="1"/>
</dbReference>
<dbReference type="PRINTS" id="PR00400">
    <property type="entry name" value="TETREPRESSOR"/>
</dbReference>
<dbReference type="SUPFAM" id="SSF46689">
    <property type="entry name" value="Homeodomain-like"/>
    <property type="match status" value="1"/>
</dbReference>
<sequence length="202" mass="22347">MVIDQAMRVVETEGIDKLSMRRVAEQLGASPMSLYRHVASKKELLGALAEEVMADLRPPGGDRSPRARVLAALEHAREAMSRHPWLLPVLLAQDPPPVRRPWLTEHVLDALLEAGLDESAAVCAYRSLWQYVTGHLLNAGREDAWRERAASAHTSDELATELEPFPVLRHALPRLASLDVHEQFTAGLEAQLDGFLATAERA</sequence>
<dbReference type="AlphaFoldDB" id="A0A4Y3QRB0"/>
<dbReference type="PRINTS" id="PR00455">
    <property type="entry name" value="HTHTETR"/>
</dbReference>
<dbReference type="PROSITE" id="PS50977">
    <property type="entry name" value="HTH_TETR_2"/>
    <property type="match status" value="1"/>
</dbReference>
<dbReference type="PANTHER" id="PTHR30055">
    <property type="entry name" value="HTH-TYPE TRANSCRIPTIONAL REGULATOR RUTR"/>
    <property type="match status" value="1"/>
</dbReference>
<evidence type="ECO:0000259" key="6">
    <source>
        <dbReference type="PROSITE" id="PS50977"/>
    </source>
</evidence>
<dbReference type="InterPro" id="IPR001647">
    <property type="entry name" value="HTH_TetR"/>
</dbReference>
<feature type="domain" description="HTH tetR-type" evidence="6">
    <location>
        <begin position="1"/>
        <end position="56"/>
    </location>
</feature>
<evidence type="ECO:0000256" key="1">
    <source>
        <dbReference type="ARBA" id="ARBA00022491"/>
    </source>
</evidence>
<keyword evidence="2" id="KW-0805">Transcription regulation</keyword>
<keyword evidence="3 5" id="KW-0238">DNA-binding</keyword>
<dbReference type="Pfam" id="PF02909">
    <property type="entry name" value="TetR_C_1"/>
    <property type="match status" value="1"/>
</dbReference>
<organism evidence="7 8">
    <name type="scientific">Streptomyces cacaoi</name>
    <dbReference type="NCBI Taxonomy" id="1898"/>
    <lineage>
        <taxon>Bacteria</taxon>
        <taxon>Bacillati</taxon>
        <taxon>Actinomycetota</taxon>
        <taxon>Actinomycetes</taxon>
        <taxon>Kitasatosporales</taxon>
        <taxon>Streptomycetaceae</taxon>
        <taxon>Streptomyces</taxon>
    </lineage>
</organism>
<name>A0A4Y3QRB0_STRCI</name>
<dbReference type="GO" id="GO:0046677">
    <property type="term" value="P:response to antibiotic"/>
    <property type="evidence" value="ECO:0007669"/>
    <property type="project" value="InterPro"/>
</dbReference>
<keyword evidence="4" id="KW-0804">Transcription</keyword>
<evidence type="ECO:0000256" key="3">
    <source>
        <dbReference type="ARBA" id="ARBA00023125"/>
    </source>
</evidence>
<keyword evidence="8" id="KW-1185">Reference proteome</keyword>
<dbReference type="InterPro" id="IPR050109">
    <property type="entry name" value="HTH-type_TetR-like_transc_reg"/>
</dbReference>
<dbReference type="InterPro" id="IPR009057">
    <property type="entry name" value="Homeodomain-like_sf"/>
</dbReference>
<reference evidence="7 8" key="1">
    <citation type="submission" date="2019-06" db="EMBL/GenBank/DDBJ databases">
        <title>Whole genome shotgun sequence of Streptomyces cacaoi subsp. cacaoi NBRC 12748.</title>
        <authorList>
            <person name="Hosoyama A."/>
            <person name="Uohara A."/>
            <person name="Ohji S."/>
            <person name="Ichikawa N."/>
        </authorList>
    </citation>
    <scope>NUCLEOTIDE SEQUENCE [LARGE SCALE GENOMIC DNA]</scope>
    <source>
        <strain evidence="7 8">NBRC 12748</strain>
    </source>
</reference>
<evidence type="ECO:0000313" key="7">
    <source>
        <dbReference type="EMBL" id="GEB47732.1"/>
    </source>
</evidence>
<accession>A0A4Y3QRB0</accession>
<dbReference type="GO" id="GO:0045892">
    <property type="term" value="P:negative regulation of DNA-templated transcription"/>
    <property type="evidence" value="ECO:0007669"/>
    <property type="project" value="InterPro"/>
</dbReference>
<dbReference type="InterPro" id="IPR003012">
    <property type="entry name" value="Tet_transcr_reg_TetR"/>
</dbReference>
<dbReference type="EMBL" id="BJMM01000002">
    <property type="protein sequence ID" value="GEB47732.1"/>
    <property type="molecule type" value="Genomic_DNA"/>
</dbReference>
<dbReference type="InterPro" id="IPR004111">
    <property type="entry name" value="Repressor_TetR_C"/>
</dbReference>
<dbReference type="PANTHER" id="PTHR30055:SF151">
    <property type="entry name" value="TRANSCRIPTIONAL REGULATORY PROTEIN"/>
    <property type="match status" value="1"/>
</dbReference>
<dbReference type="GO" id="GO:0003700">
    <property type="term" value="F:DNA-binding transcription factor activity"/>
    <property type="evidence" value="ECO:0007669"/>
    <property type="project" value="TreeGrafter"/>
</dbReference>
<evidence type="ECO:0000256" key="5">
    <source>
        <dbReference type="PROSITE-ProRule" id="PRU00335"/>
    </source>
</evidence>
<dbReference type="GO" id="GO:0000976">
    <property type="term" value="F:transcription cis-regulatory region binding"/>
    <property type="evidence" value="ECO:0007669"/>
    <property type="project" value="TreeGrafter"/>
</dbReference>
<dbReference type="Pfam" id="PF00440">
    <property type="entry name" value="TetR_N"/>
    <property type="match status" value="1"/>
</dbReference>
<dbReference type="InterPro" id="IPR036271">
    <property type="entry name" value="Tet_transcr_reg_TetR-rel_C_sf"/>
</dbReference>
<evidence type="ECO:0000256" key="2">
    <source>
        <dbReference type="ARBA" id="ARBA00023015"/>
    </source>
</evidence>
<dbReference type="SUPFAM" id="SSF48498">
    <property type="entry name" value="Tetracyclin repressor-like, C-terminal domain"/>
    <property type="match status" value="1"/>
</dbReference>
<keyword evidence="1" id="KW-0678">Repressor</keyword>
<dbReference type="Proteomes" id="UP000319210">
    <property type="component" value="Unassembled WGS sequence"/>
</dbReference>
<protein>
    <submittedName>
        <fullName evidence="7">Putative transcriptional regulator, TetR family protein</fullName>
    </submittedName>
</protein>
<comment type="caution">
    <text evidence="7">The sequence shown here is derived from an EMBL/GenBank/DDBJ whole genome shotgun (WGS) entry which is preliminary data.</text>
</comment>
<feature type="DNA-binding region" description="H-T-H motif" evidence="5">
    <location>
        <begin position="19"/>
        <end position="38"/>
    </location>
</feature>
<evidence type="ECO:0000256" key="4">
    <source>
        <dbReference type="ARBA" id="ARBA00023163"/>
    </source>
</evidence>